<accession>S8CBM8</accession>
<organism evidence="3 4">
    <name type="scientific">Dactylellina haptotyla (strain CBS 200.50)</name>
    <name type="common">Nematode-trapping fungus</name>
    <name type="synonym">Monacrosporium haptotylum</name>
    <dbReference type="NCBI Taxonomy" id="1284197"/>
    <lineage>
        <taxon>Eukaryota</taxon>
        <taxon>Fungi</taxon>
        <taxon>Dikarya</taxon>
        <taxon>Ascomycota</taxon>
        <taxon>Pezizomycotina</taxon>
        <taxon>Orbiliomycetes</taxon>
        <taxon>Orbiliales</taxon>
        <taxon>Orbiliaceae</taxon>
        <taxon>Dactylellina</taxon>
    </lineage>
</organism>
<protein>
    <recommendedName>
        <fullName evidence="5">UDP-glycosyltransferases domain-containing protein</fullName>
    </recommendedName>
</protein>
<proteinExistence type="predicted"/>
<reference evidence="4" key="2">
    <citation type="submission" date="2013-04" db="EMBL/GenBank/DDBJ databases">
        <title>Genomic mechanisms accounting for the adaptation to parasitism in nematode-trapping fungi.</title>
        <authorList>
            <person name="Ahren D.G."/>
        </authorList>
    </citation>
    <scope>NUCLEOTIDE SEQUENCE [LARGE SCALE GENOMIC DNA]</scope>
    <source>
        <strain evidence="4">CBS 200.50</strain>
    </source>
</reference>
<dbReference type="GO" id="GO:0008194">
    <property type="term" value="F:UDP-glycosyltransferase activity"/>
    <property type="evidence" value="ECO:0007669"/>
    <property type="project" value="InterPro"/>
</dbReference>
<keyword evidence="4" id="KW-1185">Reference proteome</keyword>
<dbReference type="Gene3D" id="3.40.50.2000">
    <property type="entry name" value="Glycogen Phosphorylase B"/>
    <property type="match status" value="2"/>
</dbReference>
<dbReference type="Pfam" id="PF00201">
    <property type="entry name" value="UDPGT"/>
    <property type="match status" value="1"/>
</dbReference>
<evidence type="ECO:0000256" key="1">
    <source>
        <dbReference type="ARBA" id="ARBA00022676"/>
    </source>
</evidence>
<dbReference type="STRING" id="1284197.S8CBM8"/>
<dbReference type="HOGENOM" id="CLU_031484_0_0_1"/>
<dbReference type="AlphaFoldDB" id="S8CBM8"/>
<evidence type="ECO:0000256" key="2">
    <source>
        <dbReference type="ARBA" id="ARBA00022679"/>
    </source>
</evidence>
<dbReference type="CDD" id="cd03784">
    <property type="entry name" value="GT1_Gtf-like"/>
    <property type="match status" value="1"/>
</dbReference>
<gene>
    <name evidence="3" type="ORF">H072_900</name>
</gene>
<dbReference type="PANTHER" id="PTHR48043">
    <property type="entry name" value="EG:EG0003.4 PROTEIN-RELATED"/>
    <property type="match status" value="1"/>
</dbReference>
<evidence type="ECO:0000313" key="4">
    <source>
        <dbReference type="Proteomes" id="UP000015100"/>
    </source>
</evidence>
<dbReference type="Proteomes" id="UP000015100">
    <property type="component" value="Unassembled WGS sequence"/>
</dbReference>
<dbReference type="SUPFAM" id="SSF53756">
    <property type="entry name" value="UDP-Glycosyltransferase/glycogen phosphorylase"/>
    <property type="match status" value="1"/>
</dbReference>
<keyword evidence="1" id="KW-0328">Glycosyltransferase</keyword>
<dbReference type="InterPro" id="IPR002213">
    <property type="entry name" value="UDP_glucos_trans"/>
</dbReference>
<dbReference type="EMBL" id="AQGS01000023">
    <property type="protein sequence ID" value="EPS45087.1"/>
    <property type="molecule type" value="Genomic_DNA"/>
</dbReference>
<reference evidence="3 4" key="1">
    <citation type="journal article" date="2013" name="PLoS Genet.">
        <title>Genomic mechanisms accounting for the adaptation to parasitism in nematode-trapping fungi.</title>
        <authorList>
            <person name="Meerupati T."/>
            <person name="Andersson K.M."/>
            <person name="Friman E."/>
            <person name="Kumar D."/>
            <person name="Tunlid A."/>
            <person name="Ahren D."/>
        </authorList>
    </citation>
    <scope>NUCLEOTIDE SEQUENCE [LARGE SCALE GENOMIC DNA]</scope>
    <source>
        <strain evidence="3 4">CBS 200.50</strain>
    </source>
</reference>
<evidence type="ECO:0000313" key="3">
    <source>
        <dbReference type="EMBL" id="EPS45087.1"/>
    </source>
</evidence>
<dbReference type="OMA" id="GANCFYE"/>
<dbReference type="OrthoDB" id="407298at2759"/>
<name>S8CBM8_DACHA</name>
<dbReference type="eggNOG" id="ENOG502S0WA">
    <property type="taxonomic scope" value="Eukaryota"/>
</dbReference>
<keyword evidence="2" id="KW-0808">Transferase</keyword>
<comment type="caution">
    <text evidence="3">The sequence shown here is derived from an EMBL/GenBank/DDBJ whole genome shotgun (WGS) entry which is preliminary data.</text>
</comment>
<evidence type="ECO:0008006" key="5">
    <source>
        <dbReference type="Google" id="ProtNLM"/>
    </source>
</evidence>
<dbReference type="InterPro" id="IPR050271">
    <property type="entry name" value="UDP-glycosyltransferase"/>
</dbReference>
<sequence>MTTQRPSIIFLTHPELGQANVHLATLYELLLSRQYDLHIASFQDINLDKSLKFIVDFANENADATASVDTPDGVDDKEDVKRHTVTGVSMQIIHPDPRTQAHSPRFKKFRKHFKPTFDELLNHQNPDEYADSVQSVVDIIKDVRPSVAVVDSLFWQGIDAVRLTKQPYVVLWPNFLKECAGGMMPKLSTAWKLPVSGTGYSYPVPLHLKPANMLIFLSFFSAILTSSKRKLMDKRRKAMGLKGPHPILDLEGAPQITPCLPDIDYPCKFDEEVVTNCGPIIFPSSIEAGDPLLLWIKQAPTVLINLGTHCNFPEKHAVEVLKGIQTVTEKIPVVQILWKWKEVERHAELVEKHIGKDNNRVKIVKWLENSPMDLLNTGDIVCNVHHGGANSFYEALWAGVPHVILPKWFDNYDMAARAEWLGVGVWASRRTAPDENAEELVAGILAVLEDTPRAAKIKESCSKYARISQASGGRKQAADKIGDYARLYDGRDSKETL</sequence>
<dbReference type="PANTHER" id="PTHR48043:SF145">
    <property type="entry name" value="FI06409P-RELATED"/>
    <property type="match status" value="1"/>
</dbReference>